<feature type="region of interest" description="Disordered" evidence="6">
    <location>
        <begin position="1022"/>
        <end position="1064"/>
    </location>
</feature>
<evidence type="ECO:0000313" key="9">
    <source>
        <dbReference type="Proteomes" id="UP000324629"/>
    </source>
</evidence>
<keyword evidence="3 5" id="KW-0238">DNA-binding</keyword>
<name>A0A5J4P1A4_9TREM</name>
<feature type="region of interest" description="Disordered" evidence="6">
    <location>
        <begin position="400"/>
        <end position="445"/>
    </location>
</feature>
<evidence type="ECO:0000256" key="3">
    <source>
        <dbReference type="ARBA" id="ARBA00023125"/>
    </source>
</evidence>
<feature type="region of interest" description="Disordered" evidence="6">
    <location>
        <begin position="214"/>
        <end position="244"/>
    </location>
</feature>
<dbReference type="InterPro" id="IPR036407">
    <property type="entry name" value="DM_DNA-bd_sf"/>
</dbReference>
<organism evidence="8 9">
    <name type="scientific">Paragonimus westermani</name>
    <dbReference type="NCBI Taxonomy" id="34504"/>
    <lineage>
        <taxon>Eukaryota</taxon>
        <taxon>Metazoa</taxon>
        <taxon>Spiralia</taxon>
        <taxon>Lophotrochozoa</taxon>
        <taxon>Platyhelminthes</taxon>
        <taxon>Trematoda</taxon>
        <taxon>Digenea</taxon>
        <taxon>Plagiorchiida</taxon>
        <taxon>Troglotremata</taxon>
        <taxon>Troglotrematidae</taxon>
        <taxon>Paragonimus</taxon>
    </lineage>
</organism>
<evidence type="ECO:0000256" key="5">
    <source>
        <dbReference type="PROSITE-ProRule" id="PRU00070"/>
    </source>
</evidence>
<feature type="domain" description="DM" evidence="7">
    <location>
        <begin position="304"/>
        <end position="348"/>
    </location>
</feature>
<feature type="compositionally biased region" description="Low complexity" evidence="6">
    <location>
        <begin position="224"/>
        <end position="234"/>
    </location>
</feature>
<dbReference type="InterPro" id="IPR001275">
    <property type="entry name" value="DM_DNA-bd"/>
</dbReference>
<feature type="DNA-binding region" description="DM" evidence="5">
    <location>
        <begin position="304"/>
        <end position="348"/>
    </location>
</feature>
<evidence type="ECO:0000313" key="8">
    <source>
        <dbReference type="EMBL" id="KAA3681654.1"/>
    </source>
</evidence>
<evidence type="ECO:0000259" key="7">
    <source>
        <dbReference type="PROSITE" id="PS50809"/>
    </source>
</evidence>
<dbReference type="Gene3D" id="4.10.1040.10">
    <property type="entry name" value="DM DNA-binding domain"/>
    <property type="match status" value="2"/>
</dbReference>
<reference evidence="8 9" key="1">
    <citation type="journal article" date="2019" name="Gigascience">
        <title>Whole-genome sequence of the oriental lung fluke Paragonimus westermani.</title>
        <authorList>
            <person name="Oey H."/>
            <person name="Zakrzewski M."/>
            <person name="Narain K."/>
            <person name="Devi K.R."/>
            <person name="Agatsuma T."/>
            <person name="Nawaratna S."/>
            <person name="Gobert G.N."/>
            <person name="Jones M.K."/>
            <person name="Ragan M.A."/>
            <person name="McManus D.P."/>
            <person name="Krause L."/>
        </authorList>
    </citation>
    <scope>NUCLEOTIDE SEQUENCE [LARGE SCALE GENOMIC DNA]</scope>
    <source>
        <strain evidence="8 9">IND2009</strain>
    </source>
</reference>
<evidence type="ECO:0000256" key="4">
    <source>
        <dbReference type="ARBA" id="ARBA00023242"/>
    </source>
</evidence>
<dbReference type="Pfam" id="PF00751">
    <property type="entry name" value="DM"/>
    <property type="match status" value="2"/>
</dbReference>
<feature type="compositionally biased region" description="Polar residues" evidence="6">
    <location>
        <begin position="1022"/>
        <end position="1042"/>
    </location>
</feature>
<keyword evidence="1 5" id="KW-0479">Metal-binding</keyword>
<protein>
    <recommendedName>
        <fullName evidence="7">DM domain-containing protein</fullName>
    </recommendedName>
</protein>
<dbReference type="GO" id="GO:0005634">
    <property type="term" value="C:nucleus"/>
    <property type="evidence" value="ECO:0007669"/>
    <property type="project" value="UniProtKB-SubCell"/>
</dbReference>
<dbReference type="GO" id="GO:0046872">
    <property type="term" value="F:metal ion binding"/>
    <property type="evidence" value="ECO:0007669"/>
    <property type="project" value="UniProtKB-KW"/>
</dbReference>
<feature type="compositionally biased region" description="Polar residues" evidence="6">
    <location>
        <begin position="400"/>
        <end position="425"/>
    </location>
</feature>
<feature type="DNA-binding region" description="DM" evidence="5">
    <location>
        <begin position="165"/>
        <end position="212"/>
    </location>
</feature>
<evidence type="ECO:0000256" key="1">
    <source>
        <dbReference type="ARBA" id="ARBA00022723"/>
    </source>
</evidence>
<dbReference type="EMBL" id="QNGE01000155">
    <property type="protein sequence ID" value="KAA3681654.1"/>
    <property type="molecule type" value="Genomic_DNA"/>
</dbReference>
<dbReference type="GO" id="GO:0000978">
    <property type="term" value="F:RNA polymerase II cis-regulatory region sequence-specific DNA binding"/>
    <property type="evidence" value="ECO:0007669"/>
    <property type="project" value="TreeGrafter"/>
</dbReference>
<evidence type="ECO:0000256" key="2">
    <source>
        <dbReference type="ARBA" id="ARBA00022833"/>
    </source>
</evidence>
<dbReference type="PANTHER" id="PTHR12322">
    <property type="entry name" value="DOUBLESEX AND MAB-3 RELATED TRANSCRIPTION FACTOR DMRT"/>
    <property type="match status" value="1"/>
</dbReference>
<dbReference type="Proteomes" id="UP000324629">
    <property type="component" value="Unassembled WGS sequence"/>
</dbReference>
<dbReference type="AlphaFoldDB" id="A0A5J4P1A4"/>
<keyword evidence="9" id="KW-1185">Reference proteome</keyword>
<dbReference type="SMART" id="SM00301">
    <property type="entry name" value="DM"/>
    <property type="match status" value="2"/>
</dbReference>
<sequence length="1064" mass="117126">MHPMSTFSQMSTDTSIHASNLCNGLAESTDFNPTSTHFYSNYMDNLRYDQLGDYANMRDTNLRPTSPTDVTHNYDSFTSLPSQTFAPTGRTVIHRNIISPMPVNRSNPVRHIHSSSINMGRTMTARTQSNQSRALARPDVGSSTVTMTARGYRSNALCCRASYMCRKCKTHGHNIPVKRHKRACPYMHCTCLKCHLVDQGRKVVAKQIALYRDQKGVPSRDSTDTSSSSRSGRSALPTGFGWNQSGSLPITQGLMNEITQSKRSVTQTKFPLLTESSGTASSQPSTNANHVKQAKQSGIAGPHCRRCRNHSLAVTWKGHKKTCPFRNCPCDPCRLINVRKDTEKTLREMASHNGDKLNGTTSSNPRMNSNPSMYGSFTEASDPAVVSPTEVLSSQTRGTIMVGSPTTTTHNRVTSVSKKPSTSRSLRPEDKSTLSEDGKKTISSTSQMNTLLSSPFVPFSLTEDGEKLRDIDRRRTPHFLNFTNGKFDALDTQALQPLWSTFPLGNPNWPLRSTQLPSTDLRGLTLSDREGSMDWLVNPLSVNATFETNHYHHHHHHHVHIGTPPQTLSCLNQNYATQQRSNNCSLNSLLSGSQPCARQLLDNQETEEFFRSTNEPAEQANIYSNSESSFVFPIHQDVRHFGLEPQLSEEMNTCSPDRSKPEKVFRVNSQWINDKNSGYNCAVKEPDNFGSCCGYGPDTATDPGFYCPERVSAVAAAAAAAAAMVAMAPPMGSPSKKRCPQHCYQHACGNLSNEQPHLDTYYRGAPYSGHLRSMYHPVEVDGNREAGMTSKTACQRDSSAYSSSCVEDRKPLMTDVEGRTLEVTRSPTTRDRWTTGPDENGCVRSSISSCSRNYQLDPSPNSPSSTAISFTGTEKELLTSSGSPSANLVYSSTRPCFNTNVDFETSGQLLLPAGFSAGPIKDSETLLQSDGFTTDSYLATSIKQVLAARASYSQPLLNERLMTFQTTEPSRTQAPQLPANYRLPHEDFSSSVYSGLWNARKSWAYNSLIGSDYTHSLSEESTTQRTVTLTPTNNAASPVQSTGSGGVFEEARPAPSISSRAYFN</sequence>
<dbReference type="SUPFAM" id="SSF82927">
    <property type="entry name" value="Cysteine-rich DNA binding domain, (DM domain)"/>
    <property type="match status" value="2"/>
</dbReference>
<feature type="domain" description="DM" evidence="7">
    <location>
        <begin position="165"/>
        <end position="212"/>
    </location>
</feature>
<accession>A0A5J4P1A4</accession>
<keyword evidence="2 5" id="KW-0862">Zinc</keyword>
<dbReference type="GO" id="GO:0007548">
    <property type="term" value="P:sex differentiation"/>
    <property type="evidence" value="ECO:0007669"/>
    <property type="project" value="TreeGrafter"/>
</dbReference>
<comment type="subcellular location">
    <subcellularLocation>
        <location evidence="5">Nucleus</location>
    </subcellularLocation>
</comment>
<comment type="caution">
    <text evidence="8">The sequence shown here is derived from an EMBL/GenBank/DDBJ whole genome shotgun (WGS) entry which is preliminary data.</text>
</comment>
<dbReference type="InterPro" id="IPR026607">
    <property type="entry name" value="DMRT"/>
</dbReference>
<dbReference type="PROSITE" id="PS40000">
    <property type="entry name" value="DM_1"/>
    <property type="match status" value="2"/>
</dbReference>
<dbReference type="PROSITE" id="PS50809">
    <property type="entry name" value="DM_2"/>
    <property type="match status" value="2"/>
</dbReference>
<dbReference type="PANTHER" id="PTHR12322:SF116">
    <property type="entry name" value="DOUBLESEX-MAB RELATED 99B"/>
    <property type="match status" value="1"/>
</dbReference>
<evidence type="ECO:0000256" key="6">
    <source>
        <dbReference type="SAM" id="MobiDB-lite"/>
    </source>
</evidence>
<gene>
    <name evidence="8" type="ORF">DEA37_0009744</name>
</gene>
<keyword evidence="4 5" id="KW-0539">Nucleus</keyword>
<proteinExistence type="predicted"/>
<dbReference type="GO" id="GO:0000981">
    <property type="term" value="F:DNA-binding transcription factor activity, RNA polymerase II-specific"/>
    <property type="evidence" value="ECO:0007669"/>
    <property type="project" value="TreeGrafter"/>
</dbReference>
<feature type="compositionally biased region" description="Basic and acidic residues" evidence="6">
    <location>
        <begin position="426"/>
        <end position="440"/>
    </location>
</feature>